<gene>
    <name evidence="2" type="ORF">OL599_20340</name>
</gene>
<evidence type="ECO:0000313" key="3">
    <source>
        <dbReference type="Proteomes" id="UP001165679"/>
    </source>
</evidence>
<reference evidence="2" key="2">
    <citation type="submission" date="2022-10" db="EMBL/GenBank/DDBJ databases">
        <authorList>
            <person name="Trinh H.N."/>
        </authorList>
    </citation>
    <scope>NUCLEOTIDE SEQUENCE</scope>
    <source>
        <strain evidence="2">RN2-1</strain>
    </source>
</reference>
<evidence type="ECO:0000259" key="1">
    <source>
        <dbReference type="Pfam" id="PF13480"/>
    </source>
</evidence>
<dbReference type="PANTHER" id="PTHR36174">
    <property type="entry name" value="LIPID II:GLYCINE GLYCYLTRANSFERASE"/>
    <property type="match status" value="1"/>
</dbReference>
<keyword evidence="3" id="KW-1185">Reference proteome</keyword>
<dbReference type="InterPro" id="IPR016181">
    <property type="entry name" value="Acyl_CoA_acyltransferase"/>
</dbReference>
<dbReference type="PANTHER" id="PTHR36174:SF1">
    <property type="entry name" value="LIPID II:GLYCINE GLYCYLTRANSFERASE"/>
    <property type="match status" value="1"/>
</dbReference>
<comment type="caution">
    <text evidence="2">The sequence shown here is derived from an EMBL/GenBank/DDBJ whole genome shotgun (WGS) entry which is preliminary data.</text>
</comment>
<name>A0AA41YUV9_9PROT</name>
<dbReference type="Proteomes" id="UP001165679">
    <property type="component" value="Unassembled WGS sequence"/>
</dbReference>
<dbReference type="RefSeq" id="WP_264715778.1">
    <property type="nucleotide sequence ID" value="NZ_JAPDNT010000026.1"/>
</dbReference>
<dbReference type="InterPro" id="IPR038740">
    <property type="entry name" value="BioF2-like_GNAT_dom"/>
</dbReference>
<evidence type="ECO:0000313" key="2">
    <source>
        <dbReference type="EMBL" id="MCW3476920.1"/>
    </source>
</evidence>
<dbReference type="InterPro" id="IPR017469">
    <property type="entry name" value="PEP-CTERM_FemAB-rel"/>
</dbReference>
<organism evidence="2 3">
    <name type="scientific">Limobrevibacterium gyesilva</name>
    <dbReference type="NCBI Taxonomy" id="2991712"/>
    <lineage>
        <taxon>Bacteria</taxon>
        <taxon>Pseudomonadati</taxon>
        <taxon>Pseudomonadota</taxon>
        <taxon>Alphaproteobacteria</taxon>
        <taxon>Acetobacterales</taxon>
        <taxon>Acetobacteraceae</taxon>
        <taxon>Limobrevibacterium</taxon>
    </lineage>
</organism>
<protein>
    <submittedName>
        <fullName evidence="2">FemAB family PEP-CTERM system-associated protein</fullName>
    </submittedName>
</protein>
<feature type="domain" description="BioF2-like acetyltransferase" evidence="1">
    <location>
        <begin position="161"/>
        <end position="292"/>
    </location>
</feature>
<accession>A0AA41YUV9</accession>
<dbReference type="EMBL" id="JAPDNT010000026">
    <property type="protein sequence ID" value="MCW3476920.1"/>
    <property type="molecule type" value="Genomic_DNA"/>
</dbReference>
<dbReference type="AlphaFoldDB" id="A0AA41YUV9"/>
<dbReference type="Pfam" id="PF13480">
    <property type="entry name" value="Acetyltransf_6"/>
    <property type="match status" value="1"/>
</dbReference>
<dbReference type="NCBIfam" id="TIGR03019">
    <property type="entry name" value="pepcterm_femAB"/>
    <property type="match status" value="1"/>
</dbReference>
<sequence length="351" mass="38683">MALACKPLDTAGEPAWDAFVRARLDGTFFHLAAWRHVIARAFGHATHYVLAERDGAVVGVLPLAQVKTRLFGNSLISVPFCVYGGPLAADAEAAAALQAHAAALMRRLDVPVLEFRCRDPQTLTAAGLDPAEWQARSDLYVTFRKPFTGDDAANLKAIPRKQRAMVRKGIDRGLASVIDGSAGRLHRIYAESVRNLGTPVFARRYFDILLEAFGDATDIVTVLDGETAIASVISFYFRDEVLPYYGGGRAIARERHGNDFMYWEVMRRAAARGYRLFDFGRSKLGTGSFAFKKNWGFTPEPLQYCFRLAPGASIPDTNPLNPKYRLFIAAWKRLPLPLANAIGPHIVRGVG</sequence>
<dbReference type="SUPFAM" id="SSF55729">
    <property type="entry name" value="Acyl-CoA N-acyltransferases (Nat)"/>
    <property type="match status" value="2"/>
</dbReference>
<proteinExistence type="predicted"/>
<reference evidence="2" key="1">
    <citation type="submission" date="2022-09" db="EMBL/GenBank/DDBJ databases">
        <title>Rhodovastum sp. nov. RN2-1 isolated from soil in Seongnam, South Korea.</title>
        <authorList>
            <person name="Le N.T."/>
        </authorList>
    </citation>
    <scope>NUCLEOTIDE SEQUENCE</scope>
    <source>
        <strain evidence="2">RN2-1</strain>
    </source>
</reference>
<dbReference type="InterPro" id="IPR050644">
    <property type="entry name" value="PG_Glycine_Bridge_Synth"/>
</dbReference>
<dbReference type="Gene3D" id="3.40.630.30">
    <property type="match status" value="1"/>
</dbReference>